<evidence type="ECO:0000313" key="8">
    <source>
        <dbReference type="EMBL" id="MCL7037028.1"/>
    </source>
</evidence>
<keyword evidence="3 5" id="KW-0863">Zinc-finger</keyword>
<keyword evidence="2" id="KW-0479">Metal-binding</keyword>
<dbReference type="InterPro" id="IPR035896">
    <property type="entry name" value="AN1-like_Znf"/>
</dbReference>
<dbReference type="AlphaFoldDB" id="A0AA41SNF1"/>
<evidence type="ECO:0000256" key="1">
    <source>
        <dbReference type="ARBA" id="ARBA00003732"/>
    </source>
</evidence>
<sequence>MSLENKNSDSGYELSIPQLCMNGCGFFGSESTMDMCSKCYKDFQTKLGRLTVKDSHVNKLEEEDSSSCASVTTDAAVKKKRCSTCNKTVKLLGFGCRCGNLYCGMHRYPEKHACTYDYKSVGRDTIAKLNPLVKQDRLLERI</sequence>
<dbReference type="Gene3D" id="4.10.1110.10">
    <property type="entry name" value="AN1-like Zinc finger"/>
    <property type="match status" value="1"/>
</dbReference>
<protein>
    <submittedName>
        <fullName evidence="8">Uncharacterized protein</fullName>
    </submittedName>
</protein>
<comment type="function">
    <text evidence="1">May be involved in environmental stress response.</text>
</comment>
<dbReference type="GO" id="GO:0008270">
    <property type="term" value="F:zinc ion binding"/>
    <property type="evidence" value="ECO:0007669"/>
    <property type="project" value="UniProtKB-KW"/>
</dbReference>
<evidence type="ECO:0000313" key="9">
    <source>
        <dbReference type="Proteomes" id="UP001177140"/>
    </source>
</evidence>
<keyword evidence="4" id="KW-0862">Zinc</keyword>
<evidence type="ECO:0000256" key="4">
    <source>
        <dbReference type="ARBA" id="ARBA00022833"/>
    </source>
</evidence>
<dbReference type="PANTHER" id="PTHR10634:SF124">
    <property type="entry name" value="ZINC FINGER A20 AND AN1 DOMAIN-CONTAINING STRESS-ASSOCIATED PROTEIN 8-RELATED"/>
    <property type="match status" value="1"/>
</dbReference>
<accession>A0AA41SNF1</accession>
<dbReference type="GO" id="GO:0003677">
    <property type="term" value="F:DNA binding"/>
    <property type="evidence" value="ECO:0007669"/>
    <property type="project" value="InterPro"/>
</dbReference>
<keyword evidence="9" id="KW-1185">Reference proteome</keyword>
<comment type="caution">
    <text evidence="8">The sequence shown here is derived from an EMBL/GenBank/DDBJ whole genome shotgun (WGS) entry which is preliminary data.</text>
</comment>
<dbReference type="SUPFAM" id="SSF118310">
    <property type="entry name" value="AN1-like Zinc finger"/>
    <property type="match status" value="1"/>
</dbReference>
<name>A0AA41SNF1_PAPNU</name>
<dbReference type="InterPro" id="IPR002653">
    <property type="entry name" value="Znf_A20"/>
</dbReference>
<feature type="domain" description="AN1-type" evidence="7">
    <location>
        <begin position="76"/>
        <end position="122"/>
    </location>
</feature>
<dbReference type="FunFam" id="4.10.1110.10:FF:000001">
    <property type="entry name" value="Zinc finger AN1-type containing 6"/>
    <property type="match status" value="1"/>
</dbReference>
<organism evidence="8 9">
    <name type="scientific">Papaver nudicaule</name>
    <name type="common">Iceland poppy</name>
    <dbReference type="NCBI Taxonomy" id="74823"/>
    <lineage>
        <taxon>Eukaryota</taxon>
        <taxon>Viridiplantae</taxon>
        <taxon>Streptophyta</taxon>
        <taxon>Embryophyta</taxon>
        <taxon>Tracheophyta</taxon>
        <taxon>Spermatophyta</taxon>
        <taxon>Magnoliopsida</taxon>
        <taxon>Ranunculales</taxon>
        <taxon>Papaveraceae</taxon>
        <taxon>Papaveroideae</taxon>
        <taxon>Papaver</taxon>
    </lineage>
</organism>
<evidence type="ECO:0000256" key="3">
    <source>
        <dbReference type="ARBA" id="ARBA00022771"/>
    </source>
</evidence>
<dbReference type="SMART" id="SM00259">
    <property type="entry name" value="ZnF_A20"/>
    <property type="match status" value="1"/>
</dbReference>
<dbReference type="EMBL" id="JAJJMA010174575">
    <property type="protein sequence ID" value="MCL7037028.1"/>
    <property type="molecule type" value="Genomic_DNA"/>
</dbReference>
<evidence type="ECO:0000256" key="5">
    <source>
        <dbReference type="PROSITE-ProRule" id="PRU00449"/>
    </source>
</evidence>
<dbReference type="SMART" id="SM00154">
    <property type="entry name" value="ZnF_AN1"/>
    <property type="match status" value="1"/>
</dbReference>
<proteinExistence type="predicted"/>
<dbReference type="Pfam" id="PF01428">
    <property type="entry name" value="zf-AN1"/>
    <property type="match status" value="1"/>
</dbReference>
<reference evidence="8" key="1">
    <citation type="submission" date="2022-03" db="EMBL/GenBank/DDBJ databases">
        <title>A functionally conserved STORR gene fusion in Papaver species that diverged 16.8 million years ago.</title>
        <authorList>
            <person name="Catania T."/>
        </authorList>
    </citation>
    <scope>NUCLEOTIDE SEQUENCE</scope>
    <source>
        <strain evidence="8">S-191538</strain>
    </source>
</reference>
<evidence type="ECO:0000256" key="2">
    <source>
        <dbReference type="ARBA" id="ARBA00022723"/>
    </source>
</evidence>
<dbReference type="Proteomes" id="UP001177140">
    <property type="component" value="Unassembled WGS sequence"/>
</dbReference>
<dbReference type="InterPro" id="IPR000058">
    <property type="entry name" value="Znf_AN1"/>
</dbReference>
<dbReference type="PROSITE" id="PS51039">
    <property type="entry name" value="ZF_AN1"/>
    <property type="match status" value="1"/>
</dbReference>
<dbReference type="PROSITE" id="PS51036">
    <property type="entry name" value="ZF_A20"/>
    <property type="match status" value="1"/>
</dbReference>
<feature type="domain" description="A20-type" evidence="6">
    <location>
        <begin position="14"/>
        <end position="48"/>
    </location>
</feature>
<evidence type="ECO:0000259" key="7">
    <source>
        <dbReference type="PROSITE" id="PS51039"/>
    </source>
</evidence>
<dbReference type="PANTHER" id="PTHR10634">
    <property type="entry name" value="AN1-TYPE ZINC FINGER PROTEIN"/>
    <property type="match status" value="1"/>
</dbReference>
<evidence type="ECO:0000259" key="6">
    <source>
        <dbReference type="PROSITE" id="PS51036"/>
    </source>
</evidence>
<dbReference type="SUPFAM" id="SSF57716">
    <property type="entry name" value="Glucocorticoid receptor-like (DNA-binding domain)"/>
    <property type="match status" value="1"/>
</dbReference>
<dbReference type="Pfam" id="PF01754">
    <property type="entry name" value="zf-A20"/>
    <property type="match status" value="1"/>
</dbReference>
<gene>
    <name evidence="8" type="ORF">MKW94_027867</name>
</gene>
<dbReference type="InterPro" id="IPR050652">
    <property type="entry name" value="AN1_A20_ZnFinger"/>
</dbReference>